<comment type="caution">
    <text evidence="1">The sequence shown here is derived from an EMBL/GenBank/DDBJ whole genome shotgun (WGS) entry which is preliminary data.</text>
</comment>
<keyword evidence="2" id="KW-1185">Reference proteome</keyword>
<evidence type="ECO:0000313" key="2">
    <source>
        <dbReference type="Proteomes" id="UP000887116"/>
    </source>
</evidence>
<gene>
    <name evidence="1" type="ORF">TNCT_281841</name>
</gene>
<proteinExistence type="predicted"/>
<protein>
    <submittedName>
        <fullName evidence="1">Uncharacterized protein</fullName>
    </submittedName>
</protein>
<accession>A0A8X6H840</accession>
<organism evidence="1 2">
    <name type="scientific">Trichonephila clavata</name>
    <name type="common">Joro spider</name>
    <name type="synonym">Nephila clavata</name>
    <dbReference type="NCBI Taxonomy" id="2740835"/>
    <lineage>
        <taxon>Eukaryota</taxon>
        <taxon>Metazoa</taxon>
        <taxon>Ecdysozoa</taxon>
        <taxon>Arthropoda</taxon>
        <taxon>Chelicerata</taxon>
        <taxon>Arachnida</taxon>
        <taxon>Araneae</taxon>
        <taxon>Araneomorphae</taxon>
        <taxon>Entelegynae</taxon>
        <taxon>Araneoidea</taxon>
        <taxon>Nephilidae</taxon>
        <taxon>Trichonephila</taxon>
    </lineage>
</organism>
<dbReference type="Proteomes" id="UP000887116">
    <property type="component" value="Unassembled WGS sequence"/>
</dbReference>
<dbReference type="EMBL" id="BMAO01034648">
    <property type="protein sequence ID" value="GFQ97993.1"/>
    <property type="molecule type" value="Genomic_DNA"/>
</dbReference>
<sequence length="105" mass="12730">MDLFLETYWIENNHLLDYYGKTRKWNYKWKSKYINVVHFSVKLPNLCFYSSSSALIDFKTKSEKLSFWCNKDLIMNRTFLCINIICFASSDSKFNNILFLFHKKK</sequence>
<name>A0A8X6H840_TRICU</name>
<dbReference type="AlphaFoldDB" id="A0A8X6H840"/>
<evidence type="ECO:0000313" key="1">
    <source>
        <dbReference type="EMBL" id="GFQ97993.1"/>
    </source>
</evidence>
<reference evidence="1" key="1">
    <citation type="submission" date="2020-07" db="EMBL/GenBank/DDBJ databases">
        <title>Multicomponent nature underlies the extraordinary mechanical properties of spider dragline silk.</title>
        <authorList>
            <person name="Kono N."/>
            <person name="Nakamura H."/>
            <person name="Mori M."/>
            <person name="Yoshida Y."/>
            <person name="Ohtoshi R."/>
            <person name="Malay A.D."/>
            <person name="Moran D.A.P."/>
            <person name="Tomita M."/>
            <person name="Numata K."/>
            <person name="Arakawa K."/>
        </authorList>
    </citation>
    <scope>NUCLEOTIDE SEQUENCE</scope>
</reference>